<protein>
    <recommendedName>
        <fullName evidence="5">4Fe-4S ferredoxin-type domain-containing protein</fullName>
    </recommendedName>
</protein>
<dbReference type="Pfam" id="PF00037">
    <property type="entry name" value="Fer4"/>
    <property type="match status" value="1"/>
</dbReference>
<name>A0A0F9TFS7_9ZZZZ</name>
<evidence type="ECO:0000313" key="6">
    <source>
        <dbReference type="EMBL" id="KKN80095.1"/>
    </source>
</evidence>
<dbReference type="GO" id="GO:0051539">
    <property type="term" value="F:4 iron, 4 sulfur cluster binding"/>
    <property type="evidence" value="ECO:0007669"/>
    <property type="project" value="UniProtKB-KW"/>
</dbReference>
<proteinExistence type="predicted"/>
<keyword evidence="3" id="KW-0408">Iron</keyword>
<keyword evidence="1" id="KW-0004">4Fe-4S</keyword>
<dbReference type="SUPFAM" id="SSF54862">
    <property type="entry name" value="4Fe-4S ferredoxins"/>
    <property type="match status" value="1"/>
</dbReference>
<dbReference type="EMBL" id="LAZR01000237">
    <property type="protein sequence ID" value="KKN80095.1"/>
    <property type="molecule type" value="Genomic_DNA"/>
</dbReference>
<dbReference type="NCBIfam" id="NF040864">
    <property type="entry name" value="HgcB_ferredoxin"/>
    <property type="match status" value="1"/>
</dbReference>
<keyword evidence="2" id="KW-0479">Metal-binding</keyword>
<evidence type="ECO:0000256" key="4">
    <source>
        <dbReference type="ARBA" id="ARBA00023014"/>
    </source>
</evidence>
<dbReference type="PROSITE" id="PS51379">
    <property type="entry name" value="4FE4S_FER_2"/>
    <property type="match status" value="2"/>
</dbReference>
<organism evidence="6">
    <name type="scientific">marine sediment metagenome</name>
    <dbReference type="NCBI Taxonomy" id="412755"/>
    <lineage>
        <taxon>unclassified sequences</taxon>
        <taxon>metagenomes</taxon>
        <taxon>ecological metagenomes</taxon>
    </lineage>
</organism>
<evidence type="ECO:0000259" key="5">
    <source>
        <dbReference type="PROSITE" id="PS51379"/>
    </source>
</evidence>
<keyword evidence="4" id="KW-0411">Iron-sulfur</keyword>
<reference evidence="6" key="1">
    <citation type="journal article" date="2015" name="Nature">
        <title>Complex archaea that bridge the gap between prokaryotes and eukaryotes.</title>
        <authorList>
            <person name="Spang A."/>
            <person name="Saw J.H."/>
            <person name="Jorgensen S.L."/>
            <person name="Zaremba-Niedzwiedzka K."/>
            <person name="Martijn J."/>
            <person name="Lind A.E."/>
            <person name="van Eijk R."/>
            <person name="Schleper C."/>
            <person name="Guy L."/>
            <person name="Ettema T.J."/>
        </authorList>
    </citation>
    <scope>NUCLEOTIDE SEQUENCE</scope>
</reference>
<dbReference type="InterPro" id="IPR017896">
    <property type="entry name" value="4Fe4S_Fe-S-bd"/>
</dbReference>
<comment type="caution">
    <text evidence="6">The sequence shown here is derived from an EMBL/GenBank/DDBJ whole genome shotgun (WGS) entry which is preliminary data.</text>
</comment>
<dbReference type="PANTHER" id="PTHR43687">
    <property type="entry name" value="ADENYLYLSULFATE REDUCTASE, BETA SUBUNIT"/>
    <property type="match status" value="1"/>
</dbReference>
<dbReference type="PANTHER" id="PTHR43687:SF4">
    <property type="entry name" value="BLR5484 PROTEIN"/>
    <property type="match status" value="1"/>
</dbReference>
<accession>A0A0F9TFS7</accession>
<dbReference type="AlphaFoldDB" id="A0A0F9TFS7"/>
<evidence type="ECO:0000256" key="3">
    <source>
        <dbReference type="ARBA" id="ARBA00023004"/>
    </source>
</evidence>
<evidence type="ECO:0000256" key="2">
    <source>
        <dbReference type="ARBA" id="ARBA00022723"/>
    </source>
</evidence>
<dbReference type="GO" id="GO:0046872">
    <property type="term" value="F:metal ion binding"/>
    <property type="evidence" value="ECO:0007669"/>
    <property type="project" value="UniProtKB-KW"/>
</dbReference>
<feature type="domain" description="4Fe-4S ferredoxin-type" evidence="5">
    <location>
        <begin position="9"/>
        <end position="38"/>
    </location>
</feature>
<feature type="domain" description="4Fe-4S ferredoxin-type" evidence="5">
    <location>
        <begin position="39"/>
        <end position="68"/>
    </location>
</feature>
<dbReference type="InterPro" id="IPR050572">
    <property type="entry name" value="Fe-S_Ferredoxin"/>
</dbReference>
<dbReference type="PROSITE" id="PS00198">
    <property type="entry name" value="4FE4S_FER_1"/>
    <property type="match status" value="1"/>
</dbReference>
<dbReference type="InterPro" id="IPR017900">
    <property type="entry name" value="4Fe4S_Fe_S_CS"/>
</dbReference>
<sequence length="108" mass="11042">MLKYLSNVTTLHYDADKCVGCGRCAEVCPHGVFAGHQRPAAITDRDRCMECGACMRNCPAEAITVRAGVGCAVGVIYGALGIGGDCCCSADSSAGDSCCSDAESPDAQ</sequence>
<evidence type="ECO:0000256" key="1">
    <source>
        <dbReference type="ARBA" id="ARBA00022485"/>
    </source>
</evidence>
<dbReference type="Pfam" id="PF12837">
    <property type="entry name" value="Fer4_6"/>
    <property type="match status" value="1"/>
</dbReference>
<dbReference type="Gene3D" id="3.30.70.20">
    <property type="match status" value="2"/>
</dbReference>
<gene>
    <name evidence="6" type="ORF">LCGC14_0333840</name>
</gene>